<organism evidence="2">
    <name type="scientific">marine metagenome</name>
    <dbReference type="NCBI Taxonomy" id="408172"/>
    <lineage>
        <taxon>unclassified sequences</taxon>
        <taxon>metagenomes</taxon>
        <taxon>ecological metagenomes</taxon>
    </lineage>
</organism>
<name>A0A381WB25_9ZZZZ</name>
<dbReference type="Pfam" id="PF13478">
    <property type="entry name" value="XdhC_C"/>
    <property type="match status" value="1"/>
</dbReference>
<sequence>MSGEPIALVLITDGPSNTLAQRIAVKKLQNGQWHILGSFKENDLNSQAIGFARDVLNSSHLHGMNKHTVSTSSGETYTLFVEVHHPPPELIIFGAGHIGQSLSSIGTMLGFRVTVADDRKEFVTKDRFPDAHQLLEVDFTEPLKNINISHNSHFVLVTRGHKYDFECLRMLLRNKTEPVYIGMIGSRRRIRATFIQLMNDKIDPERLTRIRAPLGLDIGSETPVEIAIAVAAELVLLSKTGDGIPLSQKEDIFNRFFKKK</sequence>
<dbReference type="PANTHER" id="PTHR30388">
    <property type="entry name" value="ALDEHYDE OXIDOREDUCTASE MOLYBDENUM COFACTOR ASSEMBLY PROTEIN"/>
    <property type="match status" value="1"/>
</dbReference>
<protein>
    <recommendedName>
        <fullName evidence="1">XdhC Rossmann domain-containing protein</fullName>
    </recommendedName>
</protein>
<dbReference type="EMBL" id="UINC01011186">
    <property type="protein sequence ID" value="SVA49491.1"/>
    <property type="molecule type" value="Genomic_DNA"/>
</dbReference>
<accession>A0A381WB25</accession>
<evidence type="ECO:0000313" key="2">
    <source>
        <dbReference type="EMBL" id="SVA49491.1"/>
    </source>
</evidence>
<feature type="domain" description="XdhC Rossmann" evidence="1">
    <location>
        <begin position="90"/>
        <end position="234"/>
    </location>
</feature>
<dbReference type="Gene3D" id="3.40.50.720">
    <property type="entry name" value="NAD(P)-binding Rossmann-like Domain"/>
    <property type="match status" value="1"/>
</dbReference>
<dbReference type="PANTHER" id="PTHR30388:SF6">
    <property type="entry name" value="XANTHINE DEHYDROGENASE SUBUNIT A-RELATED"/>
    <property type="match status" value="1"/>
</dbReference>
<dbReference type="AlphaFoldDB" id="A0A381WB25"/>
<dbReference type="InterPro" id="IPR027051">
    <property type="entry name" value="XdhC_Rossmann_dom"/>
</dbReference>
<evidence type="ECO:0000259" key="1">
    <source>
        <dbReference type="Pfam" id="PF13478"/>
    </source>
</evidence>
<gene>
    <name evidence="2" type="ORF">METZ01_LOCUS102345</name>
</gene>
<reference evidence="2" key="1">
    <citation type="submission" date="2018-05" db="EMBL/GenBank/DDBJ databases">
        <authorList>
            <person name="Lanie J.A."/>
            <person name="Ng W.-L."/>
            <person name="Kazmierczak K.M."/>
            <person name="Andrzejewski T.M."/>
            <person name="Davidsen T.M."/>
            <person name="Wayne K.J."/>
            <person name="Tettelin H."/>
            <person name="Glass J.I."/>
            <person name="Rusch D."/>
            <person name="Podicherti R."/>
            <person name="Tsui H.-C.T."/>
            <person name="Winkler M.E."/>
        </authorList>
    </citation>
    <scope>NUCLEOTIDE SEQUENCE</scope>
</reference>
<proteinExistence type="predicted"/>
<dbReference type="InterPro" id="IPR052698">
    <property type="entry name" value="MoCofactor_Util/Proc"/>
</dbReference>